<comment type="caution">
    <text evidence="1">The sequence shown here is derived from an EMBL/GenBank/DDBJ whole genome shotgun (WGS) entry which is preliminary data.</text>
</comment>
<dbReference type="Proteomes" id="UP001589716">
    <property type="component" value="Unassembled WGS sequence"/>
</dbReference>
<dbReference type="RefSeq" id="WP_345484758.1">
    <property type="nucleotide sequence ID" value="NZ_BAAAWU010000001.1"/>
</dbReference>
<evidence type="ECO:0000313" key="1">
    <source>
        <dbReference type="EMBL" id="MFB9556796.1"/>
    </source>
</evidence>
<keyword evidence="2" id="KW-1185">Reference proteome</keyword>
<reference evidence="1 2" key="1">
    <citation type="submission" date="2024-09" db="EMBL/GenBank/DDBJ databases">
        <authorList>
            <person name="Sun Q."/>
            <person name="Mori K."/>
        </authorList>
    </citation>
    <scope>NUCLEOTIDE SEQUENCE [LARGE SCALE GENOMIC DNA]</scope>
    <source>
        <strain evidence="1 2">JCM 4414</strain>
    </source>
</reference>
<organism evidence="1 2">
    <name type="scientific">Streptomyces roseoviridis</name>
    <dbReference type="NCBI Taxonomy" id="67361"/>
    <lineage>
        <taxon>Bacteria</taxon>
        <taxon>Bacillati</taxon>
        <taxon>Actinomycetota</taxon>
        <taxon>Actinomycetes</taxon>
        <taxon>Kitasatosporales</taxon>
        <taxon>Streptomycetaceae</taxon>
        <taxon>Streptomyces</taxon>
    </lineage>
</organism>
<gene>
    <name evidence="1" type="ORF">ACFFTP_21710</name>
</gene>
<protein>
    <submittedName>
        <fullName evidence="1">Uncharacterized protein</fullName>
    </submittedName>
</protein>
<accession>A0ABV5QTJ9</accession>
<sequence length="222" mass="24077">MPELDQRVTMWDETTEQQATLTGLLFHHALAPVAGDRYLRGVLPAPPPAHAIRLATGPPVASQAPDLTLYEFPLTTGGEPVTADHVTGVLRTLLTGPHVDPQESLSAELPHVPVIRVDLAAVEPTPEPVEERALTIMRTLVHPYTGEFPDPLMVGFLLPTPDLLRLYLAADDIDGIVAVDVRPSGAVTALTAALPSLVTETERMRKDDVDPHCTWAMDLTDW</sequence>
<name>A0ABV5QTJ9_9ACTN</name>
<proteinExistence type="predicted"/>
<dbReference type="EMBL" id="JBHMCT010000013">
    <property type="protein sequence ID" value="MFB9556796.1"/>
    <property type="molecule type" value="Genomic_DNA"/>
</dbReference>
<evidence type="ECO:0000313" key="2">
    <source>
        <dbReference type="Proteomes" id="UP001589716"/>
    </source>
</evidence>